<reference evidence="1" key="1">
    <citation type="submission" date="2011-04" db="EMBL/GenBank/DDBJ databases">
        <title>Evolution of plant cell wall degrading machinery underlies the functional diversity of forest fungi.</title>
        <authorList>
            <consortium name="US DOE Joint Genome Institute (JGI-PGF)"/>
            <person name="Eastwood D.C."/>
            <person name="Floudas D."/>
            <person name="Binder M."/>
            <person name="Majcherczyk A."/>
            <person name="Schneider P."/>
            <person name="Aerts A."/>
            <person name="Asiegbu F.O."/>
            <person name="Baker S.E."/>
            <person name="Barry K."/>
            <person name="Bendiksby M."/>
            <person name="Blumentritt M."/>
            <person name="Coutinho P.M."/>
            <person name="Cullen D."/>
            <person name="Cullen D."/>
            <person name="Gathman A."/>
            <person name="Goodell B."/>
            <person name="Henrissat B."/>
            <person name="Ihrmark K."/>
            <person name="Kauserud H."/>
            <person name="Kohler A."/>
            <person name="LaButti K."/>
            <person name="Lapidus A."/>
            <person name="Lavin J.L."/>
            <person name="Lee Y.-H."/>
            <person name="Lindquist E."/>
            <person name="Lilly W."/>
            <person name="Lucas S."/>
            <person name="Morin E."/>
            <person name="Murat C."/>
            <person name="Oguiza J.A."/>
            <person name="Park J."/>
            <person name="Pisabarro A.G."/>
            <person name="Riley R."/>
            <person name="Rosling A."/>
            <person name="Salamov A."/>
            <person name="Schmidt O."/>
            <person name="Schmutz J."/>
            <person name="Skrede I."/>
            <person name="Stenlid J."/>
            <person name="Wiebenga A."/>
            <person name="Xie X."/>
            <person name="Kues U."/>
            <person name="Hibbett D.S."/>
            <person name="Hoffmeister D."/>
            <person name="Hogberg N."/>
            <person name="Martin F."/>
            <person name="Grigoriev I.V."/>
            <person name="Watkinson S.C."/>
        </authorList>
    </citation>
    <scope>NUCLEOTIDE SEQUENCE</scope>
    <source>
        <strain evidence="1">S7.9</strain>
    </source>
</reference>
<gene>
    <name evidence="1" type="ORF">SERLADRAFT_404523</name>
</gene>
<accession>F8NDD8</accession>
<evidence type="ECO:0000313" key="1">
    <source>
        <dbReference type="EMBL" id="EGO30276.1"/>
    </source>
</evidence>
<dbReference type="RefSeq" id="XP_007312160.1">
    <property type="nucleotide sequence ID" value="XM_007312098.1"/>
</dbReference>
<dbReference type="GeneID" id="18812363"/>
<dbReference type="KEGG" id="sla:SERLADRAFT_404523"/>
<proteinExistence type="predicted"/>
<organism>
    <name type="scientific">Serpula lacrymans var. lacrymans (strain S7.9)</name>
    <name type="common">Dry rot fungus</name>
    <dbReference type="NCBI Taxonomy" id="578457"/>
    <lineage>
        <taxon>Eukaryota</taxon>
        <taxon>Fungi</taxon>
        <taxon>Dikarya</taxon>
        <taxon>Basidiomycota</taxon>
        <taxon>Agaricomycotina</taxon>
        <taxon>Agaricomycetes</taxon>
        <taxon>Agaricomycetidae</taxon>
        <taxon>Boletales</taxon>
        <taxon>Coniophorineae</taxon>
        <taxon>Serpulaceae</taxon>
        <taxon>Serpula</taxon>
    </lineage>
</organism>
<name>F8NDD8_SERL9</name>
<dbReference type="EMBL" id="GL945428">
    <property type="protein sequence ID" value="EGO30276.1"/>
    <property type="molecule type" value="Genomic_DNA"/>
</dbReference>
<protein>
    <submittedName>
        <fullName evidence="1">Uncharacterized protein</fullName>
    </submittedName>
</protein>
<dbReference type="OrthoDB" id="2790258at2759"/>
<sequence length="296" mass="33313">MIVLDSHGIKQTFHAVFDVSTDQTTVAYFACPKKCDLANGLNKDFPQPLGKLWSEDLTGQEYKVPNPTDINSSFIVDPEPVIAPTSIFVQMFEHIFTRTGEIYNFTVPLISFMDVISGNVPKQWNKHHIVYMLNAAMPQEKNTTRVIVQGIRKNSKITRENKLVAEELVGIFQNVGVEAKIGIITMYNATPNDCAMEELADILSNKYSITNFDPIEECICCFAHIINLCSQAIIKSFSKLGEVDNNENLVNLNPGIPPFEASQQTWEQTAAQDLLTISRKFICAVRKSSYRQEQLQ</sequence>
<dbReference type="AlphaFoldDB" id="F8NDD8"/>
<dbReference type="HOGENOM" id="CLU_940619_0_0_1"/>
<dbReference type="Proteomes" id="UP000008064">
    <property type="component" value="Unassembled WGS sequence"/>
</dbReference>